<dbReference type="PANTHER" id="PTHR31087">
    <property type="match status" value="1"/>
</dbReference>
<dbReference type="OrthoDB" id="652749at2759"/>
<gene>
    <name evidence="2" type="ORF">COCNU_04G010000</name>
</gene>
<protein>
    <submittedName>
        <fullName evidence="2">Protein LURP-one-related 11-like</fullName>
    </submittedName>
</protein>
<reference evidence="2" key="1">
    <citation type="journal article" date="2017" name="Gigascience">
        <title>The genome draft of coconut (Cocos nucifera).</title>
        <authorList>
            <person name="Xiao Y."/>
            <person name="Xu P."/>
            <person name="Fan H."/>
            <person name="Baudouin L."/>
            <person name="Xia W."/>
            <person name="Bocs S."/>
            <person name="Xu J."/>
            <person name="Li Q."/>
            <person name="Guo A."/>
            <person name="Zhou L."/>
            <person name="Li J."/>
            <person name="Wu Y."/>
            <person name="Ma Z."/>
            <person name="Armero A."/>
            <person name="Issali A.E."/>
            <person name="Liu N."/>
            <person name="Peng M."/>
            <person name="Yang Y."/>
        </authorList>
    </citation>
    <scope>NUCLEOTIDE SEQUENCE</scope>
    <source>
        <tissue evidence="2">Spear leaf of Hainan Tall coconut</tissue>
    </source>
</reference>
<dbReference type="EMBL" id="CM017875">
    <property type="protein sequence ID" value="KAG1338694.1"/>
    <property type="molecule type" value="Genomic_DNA"/>
</dbReference>
<dbReference type="Proteomes" id="UP000797356">
    <property type="component" value="Chromosome 4"/>
</dbReference>
<dbReference type="PANTHER" id="PTHR31087:SF25">
    <property type="entry name" value="TRANSLATION INITIATION FACTOR 2B FAMILY PROTEIN, PUTATIVE, EXPRESSED-RELATED"/>
    <property type="match status" value="1"/>
</dbReference>
<comment type="similarity">
    <text evidence="1">Belongs to the LOR family.</text>
</comment>
<evidence type="ECO:0000256" key="1">
    <source>
        <dbReference type="ARBA" id="ARBA00005437"/>
    </source>
</evidence>
<dbReference type="InterPro" id="IPR025659">
    <property type="entry name" value="Tubby-like_C"/>
</dbReference>
<dbReference type="SUPFAM" id="SSF54518">
    <property type="entry name" value="Tubby C-terminal domain-like"/>
    <property type="match status" value="1"/>
</dbReference>
<dbReference type="Pfam" id="PF04525">
    <property type="entry name" value="LOR"/>
    <property type="match status" value="1"/>
</dbReference>
<organism evidence="2 3">
    <name type="scientific">Cocos nucifera</name>
    <name type="common">Coconut palm</name>
    <dbReference type="NCBI Taxonomy" id="13894"/>
    <lineage>
        <taxon>Eukaryota</taxon>
        <taxon>Viridiplantae</taxon>
        <taxon>Streptophyta</taxon>
        <taxon>Embryophyta</taxon>
        <taxon>Tracheophyta</taxon>
        <taxon>Spermatophyta</taxon>
        <taxon>Magnoliopsida</taxon>
        <taxon>Liliopsida</taxon>
        <taxon>Arecaceae</taxon>
        <taxon>Arecoideae</taxon>
        <taxon>Cocoseae</taxon>
        <taxon>Attaleinae</taxon>
        <taxon>Cocos</taxon>
    </lineage>
</organism>
<keyword evidence="3" id="KW-1185">Reference proteome</keyword>
<comment type="caution">
    <text evidence="2">The sequence shown here is derived from an EMBL/GenBank/DDBJ whole genome shotgun (WGS) entry which is preliminary data.</text>
</comment>
<accession>A0A8K0I6S3</accession>
<evidence type="ECO:0000313" key="3">
    <source>
        <dbReference type="Proteomes" id="UP000797356"/>
    </source>
</evidence>
<dbReference type="InterPro" id="IPR038595">
    <property type="entry name" value="LOR_sf"/>
</dbReference>
<reference evidence="2" key="2">
    <citation type="submission" date="2019-07" db="EMBL/GenBank/DDBJ databases">
        <authorList>
            <person name="Yang Y."/>
            <person name="Bocs S."/>
            <person name="Baudouin L."/>
        </authorList>
    </citation>
    <scope>NUCLEOTIDE SEQUENCE</scope>
    <source>
        <tissue evidence="2">Spear leaf of Hainan Tall coconut</tissue>
    </source>
</reference>
<name>A0A8K0I6S3_COCNU</name>
<sequence>MKSLVFNGNGCTVYDSRGNVVYRVDNYDCKCSGKVYLMDLGGKVLFEILRKKFRVCGRWEGYKCCSSQHEENKPWFKVKKPWSILRDEQPSCEVWSAGGALMCYKIDGLASKSSYKIVDISSGLVVAEVKRKQTTSGILLGDDVLTLMVEPYIDHSLIMGLVVVNGLMNHSM</sequence>
<dbReference type="Gene3D" id="2.40.160.200">
    <property type="entry name" value="LURP1-related"/>
    <property type="match status" value="1"/>
</dbReference>
<proteinExistence type="inferred from homology"/>
<evidence type="ECO:0000313" key="2">
    <source>
        <dbReference type="EMBL" id="KAG1338694.1"/>
    </source>
</evidence>
<dbReference type="AlphaFoldDB" id="A0A8K0I6S3"/>
<dbReference type="InterPro" id="IPR007612">
    <property type="entry name" value="LOR"/>
</dbReference>